<keyword evidence="3" id="KW-0328">Glycosyltransferase</keyword>
<name>A0A9X1WRF0_9BACL</name>
<evidence type="ECO:0000256" key="7">
    <source>
        <dbReference type="ARBA" id="ARBA00037281"/>
    </source>
</evidence>
<dbReference type="GO" id="GO:0005886">
    <property type="term" value="C:plasma membrane"/>
    <property type="evidence" value="ECO:0007669"/>
    <property type="project" value="UniProtKB-SubCell"/>
</dbReference>
<dbReference type="EMBL" id="JALIRP010000008">
    <property type="protein sequence ID" value="MCJ8013902.1"/>
    <property type="molecule type" value="Genomic_DNA"/>
</dbReference>
<comment type="function">
    <text evidence="7">Catalyzes the glycosylation of 4,4'-diaponeurosporenoate, i.e. the esterification of glucose at the C1'' position with the carboxyl group of 4,4'-diaponeurosporenic acid, to form glycosyl-4,4'-diaponeurosporenoate. This is a step in the biosynthesis of staphyloxanthin, an orange pigment present in most staphylococci strains.</text>
</comment>
<organism evidence="12 13">
    <name type="scientific">Paenibacillus mangrovi</name>
    <dbReference type="NCBI Taxonomy" id="2931978"/>
    <lineage>
        <taxon>Bacteria</taxon>
        <taxon>Bacillati</taxon>
        <taxon>Bacillota</taxon>
        <taxon>Bacilli</taxon>
        <taxon>Bacillales</taxon>
        <taxon>Paenibacillaceae</taxon>
        <taxon>Paenibacillus</taxon>
    </lineage>
</organism>
<dbReference type="Proteomes" id="UP001139347">
    <property type="component" value="Unassembled WGS sequence"/>
</dbReference>
<comment type="pathway">
    <text evidence="8">Carotenoid biosynthesis; staphyloxanthin biosynthesis; staphyloxanthin from farnesyl diphosphate: step 4/5.</text>
</comment>
<proteinExistence type="inferred from homology"/>
<dbReference type="RefSeq" id="WP_244727887.1">
    <property type="nucleotide sequence ID" value="NZ_JALIRP010000008.1"/>
</dbReference>
<sequence>MHKPSGRKRKSLRRRKRNRTISFWGRRSCEHPVVSVIIPAMNEQKTIRDVIREAWQVHESTEVIVVANGCNDRTAEIALAMGAQVLQFDQPLGHDVGRTIGAKASKGEVLLFVDADMRIKSHYLRPFVNAVLKGTDVALNSYRGPVQRRQVHPVILAKHTLNTMLKRSDLLGASLTAVPHAMSRRAADIIGISNLSIPPLAQAIAIHSNLIVSAVHHVPVGRLNRRRGKSSGQDLLQQVVIDDHLQALNWYLSHTDPRGGHNDLGRKREWAGR</sequence>
<evidence type="ECO:0000256" key="8">
    <source>
        <dbReference type="ARBA" id="ARBA00037904"/>
    </source>
</evidence>
<reference evidence="12" key="1">
    <citation type="submission" date="2022-04" db="EMBL/GenBank/DDBJ databases">
        <title>Paenibacillus mangrovi sp. nov., a novel endophytic bacterium isolated from bark of Kandelia candel.</title>
        <authorList>
            <person name="Tuo L."/>
        </authorList>
    </citation>
    <scope>NUCLEOTIDE SEQUENCE</scope>
    <source>
        <strain evidence="12">KQZ6P-2</strain>
    </source>
</reference>
<evidence type="ECO:0000256" key="4">
    <source>
        <dbReference type="ARBA" id="ARBA00022679"/>
    </source>
</evidence>
<accession>A0A9X1WRF0</accession>
<dbReference type="Pfam" id="PF00535">
    <property type="entry name" value="Glycos_transf_2"/>
    <property type="match status" value="1"/>
</dbReference>
<keyword evidence="5" id="KW-0125">Carotenoid biosynthesis</keyword>
<comment type="similarity">
    <text evidence="9">Belongs to the glycosyltransferase 2 family. CrtQ subfamily.</text>
</comment>
<dbReference type="GO" id="GO:0016757">
    <property type="term" value="F:glycosyltransferase activity"/>
    <property type="evidence" value="ECO:0007669"/>
    <property type="project" value="UniProtKB-KW"/>
</dbReference>
<keyword evidence="2" id="KW-1003">Cell membrane</keyword>
<keyword evidence="4" id="KW-0808">Transferase</keyword>
<dbReference type="SUPFAM" id="SSF53448">
    <property type="entry name" value="Nucleotide-diphospho-sugar transferases"/>
    <property type="match status" value="1"/>
</dbReference>
<gene>
    <name evidence="12" type="ORF">MUG84_19430</name>
</gene>
<keyword evidence="13" id="KW-1185">Reference proteome</keyword>
<dbReference type="InterPro" id="IPR029044">
    <property type="entry name" value="Nucleotide-diphossugar_trans"/>
</dbReference>
<dbReference type="Gene3D" id="3.90.550.10">
    <property type="entry name" value="Spore Coat Polysaccharide Biosynthesis Protein SpsA, Chain A"/>
    <property type="match status" value="1"/>
</dbReference>
<dbReference type="PANTHER" id="PTHR43646">
    <property type="entry name" value="GLYCOSYLTRANSFERASE"/>
    <property type="match status" value="1"/>
</dbReference>
<evidence type="ECO:0000313" key="12">
    <source>
        <dbReference type="EMBL" id="MCJ8013902.1"/>
    </source>
</evidence>
<evidence type="ECO:0000313" key="13">
    <source>
        <dbReference type="Proteomes" id="UP001139347"/>
    </source>
</evidence>
<evidence type="ECO:0000256" key="6">
    <source>
        <dbReference type="ARBA" id="ARBA00023136"/>
    </source>
</evidence>
<evidence type="ECO:0000256" key="10">
    <source>
        <dbReference type="ARBA" id="ARBA00040345"/>
    </source>
</evidence>
<evidence type="ECO:0000259" key="11">
    <source>
        <dbReference type="Pfam" id="PF00535"/>
    </source>
</evidence>
<keyword evidence="6" id="KW-0472">Membrane</keyword>
<evidence type="ECO:0000256" key="1">
    <source>
        <dbReference type="ARBA" id="ARBA00004236"/>
    </source>
</evidence>
<dbReference type="GO" id="GO:0016117">
    <property type="term" value="P:carotenoid biosynthetic process"/>
    <property type="evidence" value="ECO:0007669"/>
    <property type="project" value="UniProtKB-KW"/>
</dbReference>
<comment type="caution">
    <text evidence="12">The sequence shown here is derived from an EMBL/GenBank/DDBJ whole genome shotgun (WGS) entry which is preliminary data.</text>
</comment>
<dbReference type="PANTHER" id="PTHR43646:SF2">
    <property type="entry name" value="GLYCOSYLTRANSFERASE 2-LIKE DOMAIN-CONTAINING PROTEIN"/>
    <property type="match status" value="1"/>
</dbReference>
<comment type="subcellular location">
    <subcellularLocation>
        <location evidence="1">Cell membrane</location>
    </subcellularLocation>
</comment>
<dbReference type="InterPro" id="IPR001173">
    <property type="entry name" value="Glyco_trans_2-like"/>
</dbReference>
<evidence type="ECO:0000256" key="9">
    <source>
        <dbReference type="ARBA" id="ARBA00038120"/>
    </source>
</evidence>
<feature type="domain" description="Glycosyltransferase 2-like" evidence="11">
    <location>
        <begin position="35"/>
        <end position="186"/>
    </location>
</feature>
<dbReference type="AlphaFoldDB" id="A0A9X1WRF0"/>
<protein>
    <recommendedName>
        <fullName evidence="10">4,4'-diaponeurosporenoate glycosyltransferase</fullName>
    </recommendedName>
</protein>
<evidence type="ECO:0000256" key="5">
    <source>
        <dbReference type="ARBA" id="ARBA00022746"/>
    </source>
</evidence>
<evidence type="ECO:0000256" key="3">
    <source>
        <dbReference type="ARBA" id="ARBA00022676"/>
    </source>
</evidence>
<evidence type="ECO:0000256" key="2">
    <source>
        <dbReference type="ARBA" id="ARBA00022475"/>
    </source>
</evidence>
<dbReference type="CDD" id="cd00761">
    <property type="entry name" value="Glyco_tranf_GTA_type"/>
    <property type="match status" value="1"/>
</dbReference>